<accession>A0A7N0ZXI4</accession>
<proteinExistence type="predicted"/>
<dbReference type="EnsemblPlants" id="Kaladp0048s0820.1.v1.1">
    <property type="protein sequence ID" value="Kaladp0048s0820.1.v1.1.CDS.1"/>
    <property type="gene ID" value="Kaladp0048s0820.v1.1"/>
</dbReference>
<name>A0A7N0ZXI4_KALFE</name>
<feature type="compositionally biased region" description="Basic residues" evidence="1">
    <location>
        <begin position="1"/>
        <end position="13"/>
    </location>
</feature>
<reference evidence="2" key="1">
    <citation type="submission" date="2021-01" db="UniProtKB">
        <authorList>
            <consortium name="EnsemblPlants"/>
        </authorList>
    </citation>
    <scope>IDENTIFICATION</scope>
</reference>
<organism evidence="2 3">
    <name type="scientific">Kalanchoe fedtschenkoi</name>
    <name type="common">Lavender scallops</name>
    <name type="synonym">South American air plant</name>
    <dbReference type="NCBI Taxonomy" id="63787"/>
    <lineage>
        <taxon>Eukaryota</taxon>
        <taxon>Viridiplantae</taxon>
        <taxon>Streptophyta</taxon>
        <taxon>Embryophyta</taxon>
        <taxon>Tracheophyta</taxon>
        <taxon>Spermatophyta</taxon>
        <taxon>Magnoliopsida</taxon>
        <taxon>eudicotyledons</taxon>
        <taxon>Gunneridae</taxon>
        <taxon>Pentapetalae</taxon>
        <taxon>Saxifragales</taxon>
        <taxon>Crassulaceae</taxon>
        <taxon>Kalanchoe</taxon>
    </lineage>
</organism>
<evidence type="ECO:0000256" key="1">
    <source>
        <dbReference type="SAM" id="MobiDB-lite"/>
    </source>
</evidence>
<dbReference type="AlphaFoldDB" id="A0A7N0ZXI4"/>
<dbReference type="Gramene" id="Kaladp0048s0820.1.v1.1">
    <property type="protein sequence ID" value="Kaladp0048s0820.1.v1.1.CDS.1"/>
    <property type="gene ID" value="Kaladp0048s0820.v1.1"/>
</dbReference>
<dbReference type="Proteomes" id="UP000594263">
    <property type="component" value="Unplaced"/>
</dbReference>
<evidence type="ECO:0000313" key="3">
    <source>
        <dbReference type="Proteomes" id="UP000594263"/>
    </source>
</evidence>
<feature type="region of interest" description="Disordered" evidence="1">
    <location>
        <begin position="1"/>
        <end position="23"/>
    </location>
</feature>
<protein>
    <submittedName>
        <fullName evidence="2">Uncharacterized protein</fullName>
    </submittedName>
</protein>
<sequence length="58" mass="6985">MDNKITKRHRFAPKTHASGTPKNLQKADLKFGIRVSEFIKLFNPYQFHHQLQWTLSWF</sequence>
<keyword evidence="3" id="KW-1185">Reference proteome</keyword>
<evidence type="ECO:0000313" key="2">
    <source>
        <dbReference type="EnsemblPlants" id="Kaladp0048s0820.1.v1.1.CDS.1"/>
    </source>
</evidence>